<dbReference type="EMBL" id="PTQR01000106">
    <property type="protein sequence ID" value="TKX19749.1"/>
    <property type="molecule type" value="Genomic_DNA"/>
</dbReference>
<organism evidence="3 4">
    <name type="scientific">Elsinoe australis</name>
    <dbReference type="NCBI Taxonomy" id="40998"/>
    <lineage>
        <taxon>Eukaryota</taxon>
        <taxon>Fungi</taxon>
        <taxon>Dikarya</taxon>
        <taxon>Ascomycota</taxon>
        <taxon>Pezizomycotina</taxon>
        <taxon>Dothideomycetes</taxon>
        <taxon>Dothideomycetidae</taxon>
        <taxon>Myriangiales</taxon>
        <taxon>Elsinoaceae</taxon>
        <taxon>Elsinoe</taxon>
    </lineage>
</organism>
<evidence type="ECO:0008006" key="5">
    <source>
        <dbReference type="Google" id="ProtNLM"/>
    </source>
</evidence>
<comment type="caution">
    <text evidence="3">The sequence shown here is derived from an EMBL/GenBank/DDBJ whole genome shotgun (WGS) entry which is preliminary data.</text>
</comment>
<dbReference type="InterPro" id="IPR053013">
    <property type="entry name" value="LAT"/>
</dbReference>
<evidence type="ECO:0000259" key="2">
    <source>
        <dbReference type="Pfam" id="PF22998"/>
    </source>
</evidence>
<reference evidence="3 4" key="1">
    <citation type="submission" date="2018-02" db="EMBL/GenBank/DDBJ databases">
        <title>Draft genome sequences of Elsinoe sp., causing black scab on jojoba.</title>
        <authorList>
            <person name="Stodart B."/>
            <person name="Jeffress S."/>
            <person name="Ash G."/>
            <person name="Arun Chinnappa K."/>
        </authorList>
    </citation>
    <scope>NUCLEOTIDE SEQUENCE [LARGE SCALE GENOMIC DNA]</scope>
    <source>
        <strain evidence="3 4">Hillstone_2</strain>
    </source>
</reference>
<dbReference type="InterPro" id="IPR055100">
    <property type="entry name" value="GNAT_LYC1-like"/>
</dbReference>
<dbReference type="PANTHER" id="PTHR34815:SF4">
    <property type="entry name" value="N-ACETYLTRANSFERASE DOMAIN-CONTAINING PROTEIN"/>
    <property type="match status" value="1"/>
</dbReference>
<dbReference type="CDD" id="cd04301">
    <property type="entry name" value="NAT_SF"/>
    <property type="match status" value="1"/>
</dbReference>
<dbReference type="InterPro" id="IPR016181">
    <property type="entry name" value="Acyl_CoA_acyltransferase"/>
</dbReference>
<dbReference type="Pfam" id="PF22998">
    <property type="entry name" value="GNAT_LYC1-like"/>
    <property type="match status" value="1"/>
</dbReference>
<dbReference type="Gene3D" id="3.40.630.30">
    <property type="match status" value="1"/>
</dbReference>
<name>A0A4U7APB8_9PEZI</name>
<gene>
    <name evidence="3" type="ORF">C1H76_7947</name>
</gene>
<dbReference type="SUPFAM" id="SSF55729">
    <property type="entry name" value="Acyl-CoA N-acyltransferases (Nat)"/>
    <property type="match status" value="1"/>
</dbReference>
<evidence type="ECO:0000313" key="4">
    <source>
        <dbReference type="Proteomes" id="UP000308133"/>
    </source>
</evidence>
<accession>A0A4U7APB8</accession>
<dbReference type="Pfam" id="PF00583">
    <property type="entry name" value="Acetyltransf_1"/>
    <property type="match status" value="1"/>
</dbReference>
<evidence type="ECO:0000313" key="3">
    <source>
        <dbReference type="EMBL" id="TKX19749.1"/>
    </source>
</evidence>
<dbReference type="Proteomes" id="UP000308133">
    <property type="component" value="Unassembled WGS sequence"/>
</dbReference>
<sequence length="383" mass="42653">MSLPDLFLTHPTPEEVHAQLLGNSSEWRGALSQEAYLRREAHMADQDLTRSGGLTQWILAKRQADGSRQAVSSCETLRKRALLAVASEGVREVTCYGVASVFTLPEFRGKGYASTMFGELEKWMDDEGRGKAGFSVLYSDIGKQFYAKHGWRPMESSHVSFRPGYVGSERSGDVRLLKAGDVASLCERDESIVRGRLERLARQGKNVVAICPDEKTIRWQLSRESFVSQEILGKVPDVVGAMTTTASGKGVWCLWTRWLYNKDPKSAKGNNMHILRLAVDDEEYDDSAATERGVQEAKDSEAADAIARLLSVAQGEATEWYMEDIHIWNPSSATVAAVKKLVPDARVEHREKDSIASLRWCDSGLETVGKSLIWTSNEKFAWC</sequence>
<proteinExistence type="predicted"/>
<evidence type="ECO:0000259" key="1">
    <source>
        <dbReference type="Pfam" id="PF00583"/>
    </source>
</evidence>
<dbReference type="InterPro" id="IPR000182">
    <property type="entry name" value="GNAT_dom"/>
</dbReference>
<dbReference type="PANTHER" id="PTHR34815">
    <property type="entry name" value="LYSINE ACETYLTRANSFERASE"/>
    <property type="match status" value="1"/>
</dbReference>
<dbReference type="GO" id="GO:0016747">
    <property type="term" value="F:acyltransferase activity, transferring groups other than amino-acyl groups"/>
    <property type="evidence" value="ECO:0007669"/>
    <property type="project" value="InterPro"/>
</dbReference>
<dbReference type="AlphaFoldDB" id="A0A4U7APB8"/>
<protein>
    <recommendedName>
        <fullName evidence="5">N-acetyltransferase domain-containing protein</fullName>
    </recommendedName>
</protein>
<feature type="domain" description="LYC1 C-terminal" evidence="2">
    <location>
        <begin position="158"/>
        <end position="383"/>
    </location>
</feature>
<feature type="domain" description="N-acetyltransferase" evidence="1">
    <location>
        <begin position="93"/>
        <end position="150"/>
    </location>
</feature>